<evidence type="ECO:0000313" key="5">
    <source>
        <dbReference type="Proteomes" id="UP000294419"/>
    </source>
</evidence>
<feature type="domain" description="Secretion system C-terminal sorting" evidence="3">
    <location>
        <begin position="203"/>
        <end position="254"/>
    </location>
</feature>
<evidence type="ECO:0000256" key="1">
    <source>
        <dbReference type="ARBA" id="ARBA00022729"/>
    </source>
</evidence>
<feature type="chain" id="PRO_5020180463" description="Secretion system C-terminal sorting domain-containing protein" evidence="2">
    <location>
        <begin position="22"/>
        <end position="257"/>
    </location>
</feature>
<reference evidence="4 5" key="1">
    <citation type="submission" date="2019-03" db="EMBL/GenBank/DDBJ databases">
        <authorList>
            <person name="Kim H."/>
            <person name="Yu S.-M."/>
        </authorList>
    </citation>
    <scope>NUCLEOTIDE SEQUENCE [LARGE SCALE GENOMIC DNA]</scope>
    <source>
        <strain evidence="4 5">NBC122</strain>
    </source>
</reference>
<dbReference type="Proteomes" id="UP000294419">
    <property type="component" value="Chromosome"/>
</dbReference>
<dbReference type="InterPro" id="IPR026444">
    <property type="entry name" value="Secre_tail"/>
</dbReference>
<organism evidence="4 5">
    <name type="scientific">Chryseobacterium salivictor</name>
    <dbReference type="NCBI Taxonomy" id="2547600"/>
    <lineage>
        <taxon>Bacteria</taxon>
        <taxon>Pseudomonadati</taxon>
        <taxon>Bacteroidota</taxon>
        <taxon>Flavobacteriia</taxon>
        <taxon>Flavobacteriales</taxon>
        <taxon>Weeksellaceae</taxon>
        <taxon>Chryseobacterium group</taxon>
        <taxon>Chryseobacterium</taxon>
    </lineage>
</organism>
<dbReference type="OrthoDB" id="1465721at2"/>
<evidence type="ECO:0000259" key="3">
    <source>
        <dbReference type="Pfam" id="PF18962"/>
    </source>
</evidence>
<proteinExistence type="predicted"/>
<accession>A0A4P6ZG17</accession>
<feature type="signal peptide" evidence="2">
    <location>
        <begin position="1"/>
        <end position="21"/>
    </location>
</feature>
<keyword evidence="5" id="KW-1185">Reference proteome</keyword>
<dbReference type="EMBL" id="CP037954">
    <property type="protein sequence ID" value="QBO58600.1"/>
    <property type="molecule type" value="Genomic_DNA"/>
</dbReference>
<gene>
    <name evidence="4" type="ORF">NBC122_01785</name>
</gene>
<keyword evidence="1 2" id="KW-0732">Signal</keyword>
<dbReference type="AlphaFoldDB" id="A0A4P6ZG17"/>
<sequence>MKKFYSVFAAVIFAATINAQGAETFETQKVLTATYSNGTFAGETAGVTVNYFDSRNEGLGTTDDYSISGKGIILRGADQPSSVEFVIPNGVGFFSFNYRKAFIAGAYDRVVAVFVDGVQKSSVAPFGPAGADSTLGTLSTIVNKSGPVTVKISFPAGTSAGEKQITIDNVSWTAAPILAVGDINTTKVNLVKNTVVGETVMFTAKANVQILNMTGQVVKTASVNESTSLNVASLPHGMYIITAIVNGKAVSQKIMKN</sequence>
<evidence type="ECO:0000313" key="4">
    <source>
        <dbReference type="EMBL" id="QBO58600.1"/>
    </source>
</evidence>
<evidence type="ECO:0000256" key="2">
    <source>
        <dbReference type="SAM" id="SignalP"/>
    </source>
</evidence>
<protein>
    <recommendedName>
        <fullName evidence="3">Secretion system C-terminal sorting domain-containing protein</fullName>
    </recommendedName>
</protein>
<name>A0A4P6ZG17_9FLAO</name>
<dbReference type="KEGG" id="csal:NBC122_01785"/>
<dbReference type="NCBIfam" id="TIGR04183">
    <property type="entry name" value="Por_Secre_tail"/>
    <property type="match status" value="1"/>
</dbReference>
<dbReference type="Pfam" id="PF18962">
    <property type="entry name" value="Por_Secre_tail"/>
    <property type="match status" value="1"/>
</dbReference>
<dbReference type="RefSeq" id="WP_133440016.1">
    <property type="nucleotide sequence ID" value="NZ_CP037954.1"/>
</dbReference>